<dbReference type="EMBL" id="CP088156">
    <property type="protein sequence ID" value="UFZ02736.1"/>
    <property type="molecule type" value="Genomic_DNA"/>
</dbReference>
<name>A0ABY3R636_9BRAD</name>
<accession>A0ABY3R636</accession>
<evidence type="ECO:0000313" key="3">
    <source>
        <dbReference type="EMBL" id="UFZ02736.1"/>
    </source>
</evidence>
<organism evidence="3 4">
    <name type="scientific">Bradyrhizobium ontarionense</name>
    <dbReference type="NCBI Taxonomy" id="2898149"/>
    <lineage>
        <taxon>Bacteria</taxon>
        <taxon>Pseudomonadati</taxon>
        <taxon>Pseudomonadota</taxon>
        <taxon>Alphaproteobacteria</taxon>
        <taxon>Hyphomicrobiales</taxon>
        <taxon>Nitrobacteraceae</taxon>
        <taxon>Bradyrhizobium</taxon>
    </lineage>
</organism>
<evidence type="ECO:0000259" key="2">
    <source>
        <dbReference type="Pfam" id="PF13386"/>
    </source>
</evidence>
<feature type="transmembrane region" description="Helical" evidence="1">
    <location>
        <begin position="192"/>
        <end position="215"/>
    </location>
</feature>
<evidence type="ECO:0000313" key="4">
    <source>
        <dbReference type="Proteomes" id="UP001431010"/>
    </source>
</evidence>
<dbReference type="RefSeq" id="WP_231318522.1">
    <property type="nucleotide sequence ID" value="NZ_CP088156.1"/>
</dbReference>
<evidence type="ECO:0000256" key="1">
    <source>
        <dbReference type="SAM" id="Phobius"/>
    </source>
</evidence>
<keyword evidence="1" id="KW-1133">Transmembrane helix</keyword>
<dbReference type="InterPro" id="IPR039447">
    <property type="entry name" value="UreH-like_TM_dom"/>
</dbReference>
<feature type="transmembrane region" description="Helical" evidence="1">
    <location>
        <begin position="227"/>
        <end position="250"/>
    </location>
</feature>
<dbReference type="PANTHER" id="PTHR42208">
    <property type="entry name" value="HEAVY METAL TRANSPORTER-RELATED"/>
    <property type="match status" value="1"/>
</dbReference>
<dbReference type="PANTHER" id="PTHR42208:SF1">
    <property type="entry name" value="HEAVY METAL TRANSPORTER"/>
    <property type="match status" value="1"/>
</dbReference>
<sequence>MTQRNDFRSSIASNASTMFDFDQPLFIAGLLLGFSSSLHCFGMCSGIASSLHFAAQSGRSWPQDDPWSAAVLINGGRIAAYVLAGATVGAAGSSVIGAFDHTLEHFILRWAAAAALAWIGLSMLDLVPWPTGLHRLASYVSSKMTRIARTASLPPKMGLLMSGVAWGFLPCAMVYAALFYAMLSGSWLGGALAMGGFGVGTLPALLAAGLGLPILRRRATSTWLRNAVGLAIITVGVVSAIIPPSTLAAWCRS</sequence>
<proteinExistence type="predicted"/>
<feature type="transmembrane region" description="Helical" evidence="1">
    <location>
        <begin position="78"/>
        <end position="99"/>
    </location>
</feature>
<dbReference type="Proteomes" id="UP001431010">
    <property type="component" value="Chromosome"/>
</dbReference>
<feature type="transmembrane region" description="Helical" evidence="1">
    <location>
        <begin position="159"/>
        <end position="180"/>
    </location>
</feature>
<keyword evidence="1" id="KW-0472">Membrane</keyword>
<reference evidence="3" key="1">
    <citation type="journal article" date="2024" name="Antonie Van Leeuwenhoek">
        <title>Bradyrhizobium ontarionense sp. nov., a novel bacterial symbiont isolated from Aeschynomene indica (Indian jointvetch), harbours photosynthesis, nitrogen fixation and nitrous oxide (N2O) reductase genes.</title>
        <authorList>
            <person name="Bromfield E.S.P."/>
            <person name="Cloutier S."/>
        </authorList>
    </citation>
    <scope>NUCLEOTIDE SEQUENCE</scope>
    <source>
        <strain evidence="3">A19</strain>
    </source>
</reference>
<keyword evidence="1" id="KW-0812">Transmembrane</keyword>
<dbReference type="Pfam" id="PF13386">
    <property type="entry name" value="DsbD_2"/>
    <property type="match status" value="1"/>
</dbReference>
<feature type="domain" description="Urease accessory protein UreH-like transmembrane" evidence="2">
    <location>
        <begin position="30"/>
        <end position="237"/>
    </location>
</feature>
<keyword evidence="4" id="KW-1185">Reference proteome</keyword>
<gene>
    <name evidence="3" type="ORF">LQG66_26160</name>
</gene>
<protein>
    <submittedName>
        <fullName evidence="3">Sulfite exporter TauE/SafE family protein</fullName>
    </submittedName>
</protein>